<name>A0A0A9FQW0_ARUDO</name>
<dbReference type="AlphaFoldDB" id="A0A0A9FQW0"/>
<organism evidence="1">
    <name type="scientific">Arundo donax</name>
    <name type="common">Giant reed</name>
    <name type="synonym">Donax arundinaceus</name>
    <dbReference type="NCBI Taxonomy" id="35708"/>
    <lineage>
        <taxon>Eukaryota</taxon>
        <taxon>Viridiplantae</taxon>
        <taxon>Streptophyta</taxon>
        <taxon>Embryophyta</taxon>
        <taxon>Tracheophyta</taxon>
        <taxon>Spermatophyta</taxon>
        <taxon>Magnoliopsida</taxon>
        <taxon>Liliopsida</taxon>
        <taxon>Poales</taxon>
        <taxon>Poaceae</taxon>
        <taxon>PACMAD clade</taxon>
        <taxon>Arundinoideae</taxon>
        <taxon>Arundineae</taxon>
        <taxon>Arundo</taxon>
    </lineage>
</organism>
<accession>A0A0A9FQW0</accession>
<reference evidence="1" key="1">
    <citation type="submission" date="2014-09" db="EMBL/GenBank/DDBJ databases">
        <authorList>
            <person name="Magalhaes I.L.F."/>
            <person name="Oliveira U."/>
            <person name="Santos F.R."/>
            <person name="Vidigal T.H.D.A."/>
            <person name="Brescovit A.D."/>
            <person name="Santos A.J."/>
        </authorList>
    </citation>
    <scope>NUCLEOTIDE SEQUENCE</scope>
    <source>
        <tissue evidence="1">Shoot tissue taken approximately 20 cm above the soil surface</tissue>
    </source>
</reference>
<protein>
    <submittedName>
        <fullName evidence="1">Mha2</fullName>
    </submittedName>
</protein>
<proteinExistence type="predicted"/>
<reference evidence="1" key="2">
    <citation type="journal article" date="2015" name="Data Brief">
        <title>Shoot transcriptome of the giant reed, Arundo donax.</title>
        <authorList>
            <person name="Barrero R.A."/>
            <person name="Guerrero F.D."/>
            <person name="Moolhuijzen P."/>
            <person name="Goolsby J.A."/>
            <person name="Tidwell J."/>
            <person name="Bellgard S.E."/>
            <person name="Bellgard M.I."/>
        </authorList>
    </citation>
    <scope>NUCLEOTIDE SEQUENCE</scope>
    <source>
        <tissue evidence="1">Shoot tissue taken approximately 20 cm above the soil surface</tissue>
    </source>
</reference>
<dbReference type="EMBL" id="GBRH01187198">
    <property type="protein sequence ID" value="JAE10698.1"/>
    <property type="molecule type" value="Transcribed_RNA"/>
</dbReference>
<sequence>MSSLAKESVHSGGNDHSLDLTLLASGAREDLVARALGHWEGLSSKCRLINLKGITLEETSIGRDDVTELNADDVTGNQDCSLLLTPSAIPQHLGLRGKVGHERGGGVASVVLLDEGDGGVDDQEHDDTDEVLPVRGLAIAVGECDGHDGGHLHDPGQRVPHEPKELEKLALLLLLELVGAEDAETLRALVGRQPLAGAFQLLEHLLHGDVLQIDGFILDLLEPTHGGRFLPIRAESAGKQSEVGACAVGARREQTL</sequence>
<evidence type="ECO:0000313" key="1">
    <source>
        <dbReference type="EMBL" id="JAE10698.1"/>
    </source>
</evidence>